<reference evidence="4" key="1">
    <citation type="journal article" date="2019" name="Int. J. Syst. Evol. Microbiol.">
        <title>The Global Catalogue of Microorganisms (GCM) 10K type strain sequencing project: providing services to taxonomists for standard genome sequencing and annotation.</title>
        <authorList>
            <consortium name="The Broad Institute Genomics Platform"/>
            <consortium name="The Broad Institute Genome Sequencing Center for Infectious Disease"/>
            <person name="Wu L."/>
            <person name="Ma J."/>
        </authorList>
    </citation>
    <scope>NUCLEOTIDE SEQUENCE [LARGE SCALE GENOMIC DNA]</scope>
    <source>
        <strain evidence="4">JCM 17924</strain>
    </source>
</reference>
<evidence type="ECO:0008006" key="5">
    <source>
        <dbReference type="Google" id="ProtNLM"/>
    </source>
</evidence>
<feature type="signal peptide" evidence="2">
    <location>
        <begin position="1"/>
        <end position="22"/>
    </location>
</feature>
<dbReference type="Gene3D" id="3.40.1050.10">
    <property type="entry name" value="Carbonic anhydrase"/>
    <property type="match status" value="1"/>
</dbReference>
<protein>
    <recommendedName>
        <fullName evidence="5">Carbonic anhydrase</fullName>
    </recommendedName>
</protein>
<dbReference type="InterPro" id="IPR036874">
    <property type="entry name" value="Carbonic_anhydrase_sf"/>
</dbReference>
<dbReference type="EMBL" id="BAABHA010000002">
    <property type="protein sequence ID" value="GAA4377878.1"/>
    <property type="molecule type" value="Genomic_DNA"/>
</dbReference>
<proteinExistence type="inferred from homology"/>
<comment type="caution">
    <text evidence="3">The sequence shown here is derived from an EMBL/GenBank/DDBJ whole genome shotgun (WGS) entry which is preliminary data.</text>
</comment>
<organism evidence="3 4">
    <name type="scientific">Hymenobacter koreensis</name>
    <dbReference type="NCBI Taxonomy" id="1084523"/>
    <lineage>
        <taxon>Bacteria</taxon>
        <taxon>Pseudomonadati</taxon>
        <taxon>Bacteroidota</taxon>
        <taxon>Cytophagia</taxon>
        <taxon>Cytophagales</taxon>
        <taxon>Hymenobacteraceae</taxon>
        <taxon>Hymenobacter</taxon>
    </lineage>
</organism>
<dbReference type="Pfam" id="PF00484">
    <property type="entry name" value="Pro_CA"/>
    <property type="match status" value="1"/>
</dbReference>
<dbReference type="SMART" id="SM00947">
    <property type="entry name" value="Pro_CA"/>
    <property type="match status" value="1"/>
</dbReference>
<dbReference type="CDD" id="cd03378">
    <property type="entry name" value="beta_CA_cladeC"/>
    <property type="match status" value="1"/>
</dbReference>
<evidence type="ECO:0000313" key="3">
    <source>
        <dbReference type="EMBL" id="GAA4377878.1"/>
    </source>
</evidence>
<comment type="similarity">
    <text evidence="1">Belongs to the beta-class carbonic anhydrase family.</text>
</comment>
<dbReference type="PANTHER" id="PTHR11002:SF79">
    <property type="entry name" value="CARBONIC ANHYDRASE 2"/>
    <property type="match status" value="1"/>
</dbReference>
<evidence type="ECO:0000256" key="1">
    <source>
        <dbReference type="ARBA" id="ARBA00006217"/>
    </source>
</evidence>
<dbReference type="PANTHER" id="PTHR11002">
    <property type="entry name" value="CARBONIC ANHYDRASE"/>
    <property type="match status" value="1"/>
</dbReference>
<feature type="chain" id="PRO_5045042494" description="Carbonic anhydrase" evidence="2">
    <location>
        <begin position="23"/>
        <end position="262"/>
    </location>
</feature>
<keyword evidence="4" id="KW-1185">Reference proteome</keyword>
<name>A0ABP8IWZ1_9BACT</name>
<keyword evidence="2" id="KW-0732">Signal</keyword>
<dbReference type="RefSeq" id="WP_345222514.1">
    <property type="nucleotide sequence ID" value="NZ_BAABHA010000002.1"/>
</dbReference>
<dbReference type="InterPro" id="IPR001765">
    <property type="entry name" value="Carbonic_anhydrase"/>
</dbReference>
<accession>A0ABP8IWZ1</accession>
<evidence type="ECO:0000256" key="2">
    <source>
        <dbReference type="SAM" id="SignalP"/>
    </source>
</evidence>
<dbReference type="SUPFAM" id="SSF53056">
    <property type="entry name" value="beta-carbonic anhydrase, cab"/>
    <property type="match status" value="1"/>
</dbReference>
<sequence length="262" mass="28346">MTNFKPLLVLLMLWTVAGAAEAQTKRRAAKAEPAVGSPEWRASHYVVDRDSAYADPRVALRKLMGGNRRFVEDKSIKPRQNRSAILSSEKGQKPFAVIVGCSDSRVPNEIIFDQGVGDLFIIRTAGQVSAAASYGSIEFASAVLGSKLIVVLGHQKCGAVDAAIKRPDVPGHIVTLVNSIKPAAEKAKTMAGDPLDNAVRQNVIDQVKEMRDLEPVLAKQYRNGEILIVGAVYNLGTGKVEFLPETLKDLPEFRASTAPTKK</sequence>
<dbReference type="Proteomes" id="UP001500454">
    <property type="component" value="Unassembled WGS sequence"/>
</dbReference>
<gene>
    <name evidence="3" type="ORF">GCM10023186_13530</name>
</gene>
<evidence type="ECO:0000313" key="4">
    <source>
        <dbReference type="Proteomes" id="UP001500454"/>
    </source>
</evidence>